<feature type="compositionally biased region" description="Polar residues" evidence="1">
    <location>
        <begin position="14"/>
        <end position="29"/>
    </location>
</feature>
<evidence type="ECO:0000313" key="2">
    <source>
        <dbReference type="EMBL" id="KAF7503006.1"/>
    </source>
</evidence>
<feature type="region of interest" description="Disordered" evidence="1">
    <location>
        <begin position="1"/>
        <end position="41"/>
    </location>
</feature>
<evidence type="ECO:0000256" key="1">
    <source>
        <dbReference type="SAM" id="MobiDB-lite"/>
    </source>
</evidence>
<dbReference type="Proteomes" id="UP000606974">
    <property type="component" value="Unassembled WGS sequence"/>
</dbReference>
<keyword evidence="3" id="KW-1185">Reference proteome</keyword>
<accession>A0A8H7E1H6</accession>
<reference evidence="2" key="1">
    <citation type="submission" date="2020-02" db="EMBL/GenBank/DDBJ databases">
        <authorList>
            <person name="Palmer J.M."/>
        </authorList>
    </citation>
    <scope>NUCLEOTIDE SEQUENCE</scope>
    <source>
        <strain evidence="2">EPUS1.4</strain>
        <tissue evidence="2">Thallus</tissue>
    </source>
</reference>
<organism evidence="2 3">
    <name type="scientific">Endocarpon pusillum</name>
    <dbReference type="NCBI Taxonomy" id="364733"/>
    <lineage>
        <taxon>Eukaryota</taxon>
        <taxon>Fungi</taxon>
        <taxon>Dikarya</taxon>
        <taxon>Ascomycota</taxon>
        <taxon>Pezizomycotina</taxon>
        <taxon>Eurotiomycetes</taxon>
        <taxon>Chaetothyriomycetidae</taxon>
        <taxon>Verrucariales</taxon>
        <taxon>Verrucariaceae</taxon>
        <taxon>Endocarpon</taxon>
    </lineage>
</organism>
<dbReference type="AlphaFoldDB" id="A0A8H7E1H6"/>
<name>A0A8H7E1H6_9EURO</name>
<sequence length="140" mass="15301">MLSPPPGPSKGLAEQQQIEDASETRSTPKPYNDTEEGILPPQIWTEIEESLTNIREGLKREGAGLQYLDELTNIIDCVSLASRQPSIGKMEVRLERIEKLLTQKAIPSKQLPPPPAKQGTWATVAAAGLRQAGTPQATYQ</sequence>
<proteinExistence type="predicted"/>
<protein>
    <submittedName>
        <fullName evidence="2">Uncharacterized protein</fullName>
    </submittedName>
</protein>
<evidence type="ECO:0000313" key="3">
    <source>
        <dbReference type="Proteomes" id="UP000606974"/>
    </source>
</evidence>
<gene>
    <name evidence="2" type="ORF">GJ744_004740</name>
</gene>
<dbReference type="EMBL" id="JAACFV010000203">
    <property type="protein sequence ID" value="KAF7503006.1"/>
    <property type="molecule type" value="Genomic_DNA"/>
</dbReference>
<comment type="caution">
    <text evidence="2">The sequence shown here is derived from an EMBL/GenBank/DDBJ whole genome shotgun (WGS) entry which is preliminary data.</text>
</comment>